<name>A0A9D2ANT6_9BACT</name>
<dbReference type="AlphaFoldDB" id="A0A9D2ANT6"/>
<dbReference type="NCBIfam" id="TIGR04183">
    <property type="entry name" value="Por_Secre_tail"/>
    <property type="match status" value="1"/>
</dbReference>
<accession>A0A9D2ANT6</accession>
<feature type="signal peptide" evidence="1">
    <location>
        <begin position="1"/>
        <end position="20"/>
    </location>
</feature>
<gene>
    <name evidence="2" type="ORF">H9982_00885</name>
</gene>
<keyword evidence="1" id="KW-0732">Signal</keyword>
<reference evidence="2" key="2">
    <citation type="submission" date="2021-04" db="EMBL/GenBank/DDBJ databases">
        <authorList>
            <person name="Gilroy R."/>
        </authorList>
    </citation>
    <scope>NUCLEOTIDE SEQUENCE</scope>
    <source>
        <strain evidence="2">ChiHjej12B11-16260</strain>
    </source>
</reference>
<protein>
    <submittedName>
        <fullName evidence="2">T9SS type A sorting domain-containing protein</fullName>
    </submittedName>
</protein>
<evidence type="ECO:0000256" key="1">
    <source>
        <dbReference type="SAM" id="SignalP"/>
    </source>
</evidence>
<evidence type="ECO:0000313" key="3">
    <source>
        <dbReference type="Proteomes" id="UP000824246"/>
    </source>
</evidence>
<comment type="caution">
    <text evidence="2">The sequence shown here is derived from an EMBL/GenBank/DDBJ whole genome shotgun (WGS) entry which is preliminary data.</text>
</comment>
<dbReference type="InterPro" id="IPR026444">
    <property type="entry name" value="Secre_tail"/>
</dbReference>
<sequence length="241" mass="26561">MKKTLLLASIALCAAGYMQAQSVRFVQNGEVLENEANITLYEYDEIMGQMEWMPILRNTTDHDVNIVIQTSVISNEDNSFLALCVGGSCYAPTATETSVITVPAGGETTDFHTQFIPNGNTSKATAYYIVMNVDDEEGTDYQAVTVTYDYPAYLASESLTTAPIQFKLTQSGNNLVCRYSFDKQASRQVVISNMVGAQVASFALDNTSGEKWVSARLPKGIYIYTLVENGRNLKSHKIIIR</sequence>
<reference evidence="2" key="1">
    <citation type="journal article" date="2021" name="PeerJ">
        <title>Extensive microbial diversity within the chicken gut microbiome revealed by metagenomics and culture.</title>
        <authorList>
            <person name="Gilroy R."/>
            <person name="Ravi A."/>
            <person name="Getino M."/>
            <person name="Pursley I."/>
            <person name="Horton D.L."/>
            <person name="Alikhan N.F."/>
            <person name="Baker D."/>
            <person name="Gharbi K."/>
            <person name="Hall N."/>
            <person name="Watson M."/>
            <person name="Adriaenssens E.M."/>
            <person name="Foster-Nyarko E."/>
            <person name="Jarju S."/>
            <person name="Secka A."/>
            <person name="Antonio M."/>
            <person name="Oren A."/>
            <person name="Chaudhuri R.R."/>
            <person name="La Ragione R."/>
            <person name="Hildebrand F."/>
            <person name="Pallen M.J."/>
        </authorList>
    </citation>
    <scope>NUCLEOTIDE SEQUENCE</scope>
    <source>
        <strain evidence="2">ChiHjej12B11-16260</strain>
    </source>
</reference>
<evidence type="ECO:0000313" key="2">
    <source>
        <dbReference type="EMBL" id="HIX44752.1"/>
    </source>
</evidence>
<organism evidence="2 3">
    <name type="scientific">Candidatus Barnesiella excrementipullorum</name>
    <dbReference type="NCBI Taxonomy" id="2838479"/>
    <lineage>
        <taxon>Bacteria</taxon>
        <taxon>Pseudomonadati</taxon>
        <taxon>Bacteroidota</taxon>
        <taxon>Bacteroidia</taxon>
        <taxon>Bacteroidales</taxon>
        <taxon>Barnesiellaceae</taxon>
        <taxon>Barnesiella</taxon>
    </lineage>
</organism>
<dbReference type="EMBL" id="DXFB01000022">
    <property type="protein sequence ID" value="HIX44752.1"/>
    <property type="molecule type" value="Genomic_DNA"/>
</dbReference>
<dbReference type="Proteomes" id="UP000824246">
    <property type="component" value="Unassembled WGS sequence"/>
</dbReference>
<proteinExistence type="predicted"/>
<feature type="chain" id="PRO_5039546924" evidence="1">
    <location>
        <begin position="21"/>
        <end position="241"/>
    </location>
</feature>